<evidence type="ECO:0000259" key="1">
    <source>
        <dbReference type="PROSITE" id="PS50801"/>
    </source>
</evidence>
<proteinExistence type="predicted"/>
<organism evidence="2 3">
    <name type="scientific">Teredinibacter turnerae (strain ATCC 39867 / T7901)</name>
    <dbReference type="NCBI Taxonomy" id="377629"/>
    <lineage>
        <taxon>Bacteria</taxon>
        <taxon>Pseudomonadati</taxon>
        <taxon>Pseudomonadota</taxon>
        <taxon>Gammaproteobacteria</taxon>
        <taxon>Cellvibrionales</taxon>
        <taxon>Cellvibrionaceae</taxon>
        <taxon>Teredinibacter</taxon>
    </lineage>
</organism>
<reference evidence="2 3" key="1">
    <citation type="journal article" date="2009" name="PLoS ONE">
        <title>The complete genome of Teredinibacter turnerae T7901: an intracellular endosymbiont of marine wood-boring bivalves (shipworms).</title>
        <authorList>
            <person name="Yang J.C."/>
            <person name="Madupu R."/>
            <person name="Durkin A.S."/>
            <person name="Ekborg N.A."/>
            <person name="Pedamallu C.S."/>
            <person name="Hostetler J.B."/>
            <person name="Radune D."/>
            <person name="Toms B.S."/>
            <person name="Henrissat B."/>
            <person name="Coutinho P.M."/>
            <person name="Schwarz S."/>
            <person name="Field L."/>
            <person name="Trindade-Silva A.E."/>
            <person name="Soares C.A.G."/>
            <person name="Elshahawi S."/>
            <person name="Hanora A."/>
            <person name="Schmidt E.W."/>
            <person name="Haygood M.G."/>
            <person name="Posfai J."/>
            <person name="Benner J."/>
            <person name="Madinger C."/>
            <person name="Nove J."/>
            <person name="Anton B."/>
            <person name="Chaudhary K."/>
            <person name="Foster J."/>
            <person name="Holman A."/>
            <person name="Kumar S."/>
            <person name="Lessard P.A."/>
            <person name="Luyten Y.A."/>
            <person name="Slatko B."/>
            <person name="Wood N."/>
            <person name="Wu B."/>
            <person name="Teplitski M."/>
            <person name="Mougous J.D."/>
            <person name="Ward N."/>
            <person name="Eisen J.A."/>
            <person name="Badger J.H."/>
            <person name="Distel D.L."/>
        </authorList>
    </citation>
    <scope>NUCLEOTIDE SEQUENCE [LARGE SCALE GENOMIC DNA]</scope>
    <source>
        <strain evidence="3">ATCC 39867 / T7901</strain>
    </source>
</reference>
<evidence type="ECO:0000313" key="3">
    <source>
        <dbReference type="Proteomes" id="UP000009080"/>
    </source>
</evidence>
<sequence>MAHSVDFNLPENMTIANIHSMHEEFEALVDKQDCDEVVLKGEGVVRADTAGLQLLVAFVQATKERQINVTWDHPSEKLCKAAEILGVASYIGIH</sequence>
<dbReference type="Proteomes" id="UP000009080">
    <property type="component" value="Chromosome"/>
</dbReference>
<accession>C5BSE7</accession>
<dbReference type="Gene3D" id="3.30.750.24">
    <property type="entry name" value="STAS domain"/>
    <property type="match status" value="1"/>
</dbReference>
<dbReference type="OrthoDB" id="6198515at2"/>
<keyword evidence="3" id="KW-1185">Reference proteome</keyword>
<name>C5BSE7_TERTT</name>
<gene>
    <name evidence="2" type="ordered locus">TERTU_1337</name>
</gene>
<dbReference type="InterPro" id="IPR036513">
    <property type="entry name" value="STAS_dom_sf"/>
</dbReference>
<dbReference type="InterPro" id="IPR002645">
    <property type="entry name" value="STAS_dom"/>
</dbReference>
<dbReference type="SUPFAM" id="SSF52091">
    <property type="entry name" value="SpoIIaa-like"/>
    <property type="match status" value="1"/>
</dbReference>
<dbReference type="PROSITE" id="PS50801">
    <property type="entry name" value="STAS"/>
    <property type="match status" value="1"/>
</dbReference>
<dbReference type="HOGENOM" id="CLU_173888_0_0_6"/>
<dbReference type="InterPro" id="IPR058548">
    <property type="entry name" value="MlaB-like_STAS"/>
</dbReference>
<dbReference type="EMBL" id="CP001614">
    <property type="protein sequence ID" value="ACR12888.1"/>
    <property type="molecule type" value="Genomic_DNA"/>
</dbReference>
<dbReference type="STRING" id="377629.TERTU_1337"/>
<dbReference type="eggNOG" id="COG3113">
    <property type="taxonomic scope" value="Bacteria"/>
</dbReference>
<dbReference type="Pfam" id="PF13466">
    <property type="entry name" value="STAS_2"/>
    <property type="match status" value="1"/>
</dbReference>
<evidence type="ECO:0000313" key="2">
    <source>
        <dbReference type="EMBL" id="ACR12888.1"/>
    </source>
</evidence>
<feature type="domain" description="STAS" evidence="1">
    <location>
        <begin position="1"/>
        <end position="94"/>
    </location>
</feature>
<dbReference type="KEGG" id="ttu:TERTU_1337"/>
<protein>
    <recommendedName>
        <fullName evidence="1">STAS domain-containing protein</fullName>
    </recommendedName>
</protein>
<dbReference type="RefSeq" id="WP_015819001.1">
    <property type="nucleotide sequence ID" value="NC_012997.1"/>
</dbReference>
<dbReference type="AlphaFoldDB" id="C5BSE7"/>